<accession>A0A1H8QKQ8</accession>
<keyword evidence="1" id="KW-0732">Signal</keyword>
<name>A0A1H8QKQ8_9PROT</name>
<feature type="domain" description="Ice-binding protein C-terminal" evidence="2">
    <location>
        <begin position="137"/>
        <end position="158"/>
    </location>
</feature>
<evidence type="ECO:0000313" key="3">
    <source>
        <dbReference type="EMBL" id="SEO54494.1"/>
    </source>
</evidence>
<dbReference type="AlphaFoldDB" id="A0A1H8QKQ8"/>
<dbReference type="Proteomes" id="UP000183898">
    <property type="component" value="Unassembled WGS sequence"/>
</dbReference>
<proteinExistence type="predicted"/>
<protein>
    <submittedName>
        <fullName evidence="3">PEP-CTERM protein-sorting domain-containing protein</fullName>
    </submittedName>
</protein>
<dbReference type="NCBIfam" id="TIGR02595">
    <property type="entry name" value="PEP_CTERM"/>
    <property type="match status" value="1"/>
</dbReference>
<dbReference type="InterPro" id="IPR013424">
    <property type="entry name" value="Ice-binding_C"/>
</dbReference>
<feature type="chain" id="PRO_5010350823" evidence="1">
    <location>
        <begin position="22"/>
        <end position="167"/>
    </location>
</feature>
<dbReference type="Pfam" id="PF07589">
    <property type="entry name" value="PEP-CTERM"/>
    <property type="match status" value="1"/>
</dbReference>
<organism evidence="3 4">
    <name type="scientific">Nitrosospira multiformis</name>
    <dbReference type="NCBI Taxonomy" id="1231"/>
    <lineage>
        <taxon>Bacteria</taxon>
        <taxon>Pseudomonadati</taxon>
        <taxon>Pseudomonadota</taxon>
        <taxon>Betaproteobacteria</taxon>
        <taxon>Nitrosomonadales</taxon>
        <taxon>Nitrosomonadaceae</taxon>
        <taxon>Nitrosospira</taxon>
    </lineage>
</organism>
<sequence>MKATILIAALIIVMATGPTHAGLISVVPSLETTVGTTSDVVIDTTLATADTTLGFTVETTPEASEGVTSDSTAEGSVSLSELLLDDMIASFSAEVGADTTISSVDANADLNISSVDVNADLNIGLNGNDNGLNGNKIPEPGTVLLVGIGLAALITRTRQKVCKKGTP</sequence>
<dbReference type="EMBL" id="FOCT01000042">
    <property type="protein sequence ID" value="SEO54494.1"/>
    <property type="molecule type" value="Genomic_DNA"/>
</dbReference>
<evidence type="ECO:0000313" key="4">
    <source>
        <dbReference type="Proteomes" id="UP000183898"/>
    </source>
</evidence>
<reference evidence="3 4" key="1">
    <citation type="submission" date="2016-10" db="EMBL/GenBank/DDBJ databases">
        <authorList>
            <person name="de Groot N.N."/>
        </authorList>
    </citation>
    <scope>NUCLEOTIDE SEQUENCE [LARGE SCALE GENOMIC DNA]</scope>
    <source>
        <strain evidence="3 4">Nl18</strain>
    </source>
</reference>
<evidence type="ECO:0000259" key="2">
    <source>
        <dbReference type="Pfam" id="PF07589"/>
    </source>
</evidence>
<gene>
    <name evidence="3" type="ORF">SAMN05216404_1422</name>
</gene>
<evidence type="ECO:0000256" key="1">
    <source>
        <dbReference type="SAM" id="SignalP"/>
    </source>
</evidence>
<feature type="signal peptide" evidence="1">
    <location>
        <begin position="1"/>
        <end position="21"/>
    </location>
</feature>